<protein>
    <recommendedName>
        <fullName evidence="3">DUF4367 domain-containing protein</fullName>
    </recommendedName>
</protein>
<reference evidence="1 2" key="1">
    <citation type="submission" date="2019-03" db="EMBL/GenBank/DDBJ databases">
        <title>Genomic Encyclopedia of Type Strains, Phase IV (KMG-IV): sequencing the most valuable type-strain genomes for metagenomic binning, comparative biology and taxonomic classification.</title>
        <authorList>
            <person name="Goeker M."/>
        </authorList>
    </citation>
    <scope>NUCLEOTIDE SEQUENCE [LARGE SCALE GENOMIC DNA]</scope>
    <source>
        <strain evidence="1 2">DSM 13328</strain>
    </source>
</reference>
<evidence type="ECO:0008006" key="3">
    <source>
        <dbReference type="Google" id="ProtNLM"/>
    </source>
</evidence>
<dbReference type="EMBL" id="SNYS01000008">
    <property type="protein sequence ID" value="TDQ68901.1"/>
    <property type="molecule type" value="Genomic_DNA"/>
</dbReference>
<name>A0A484F700_9EURY</name>
<evidence type="ECO:0000313" key="1">
    <source>
        <dbReference type="EMBL" id="TDQ68901.1"/>
    </source>
</evidence>
<proteinExistence type="predicted"/>
<evidence type="ECO:0000313" key="2">
    <source>
        <dbReference type="Proteomes" id="UP000294855"/>
    </source>
</evidence>
<comment type="caution">
    <text evidence="1">The sequence shown here is derived from an EMBL/GenBank/DDBJ whole genome shotgun (WGS) entry which is preliminary data.</text>
</comment>
<accession>A0A484F700</accession>
<dbReference type="RefSeq" id="WP_133517544.1">
    <property type="nucleotide sequence ID" value="NZ_JAHDUW010000003.1"/>
</dbReference>
<organism evidence="1 2">
    <name type="scientific">Methanimicrococcus blatticola</name>
    <dbReference type="NCBI Taxonomy" id="91560"/>
    <lineage>
        <taxon>Archaea</taxon>
        <taxon>Methanobacteriati</taxon>
        <taxon>Methanobacteriota</taxon>
        <taxon>Stenosarchaea group</taxon>
        <taxon>Methanomicrobia</taxon>
        <taxon>Methanosarcinales</taxon>
        <taxon>Methanosarcinaceae</taxon>
        <taxon>Methanimicrococcus</taxon>
    </lineage>
</organism>
<keyword evidence="2" id="KW-1185">Reference proteome</keyword>
<dbReference type="Proteomes" id="UP000294855">
    <property type="component" value="Unassembled WGS sequence"/>
</dbReference>
<dbReference type="AlphaFoldDB" id="A0A484F700"/>
<sequence length="202" mass="22898">MKRIYWLVLILGLILILVLSMALILSGWSRNDFYANYSVDNSEYNSTIPYEEINYGEGVVKPFLKPAGFKFLSAQTVKAKNENIGINGDLDGYRGDYIFNNDTVSNKTVYFYCFKANSIEDASIYYRQMIDSYEETYTSVSISEISINRHEAVVFKSGLNGVGISGPDMISWTRGDYLFVIKGQVKGVDFDNLEDFAICSYL</sequence>
<gene>
    <name evidence="1" type="ORF">C7391_1100</name>
</gene>